<evidence type="ECO:0000313" key="3">
    <source>
        <dbReference type="EMBL" id="GAA0480172.1"/>
    </source>
</evidence>
<dbReference type="Pfam" id="PF00106">
    <property type="entry name" value="adh_short"/>
    <property type="match status" value="1"/>
</dbReference>
<reference evidence="3 4" key="1">
    <citation type="journal article" date="2019" name="Int. J. Syst. Evol. Microbiol.">
        <title>The Global Catalogue of Microorganisms (GCM) 10K type strain sequencing project: providing services to taxonomists for standard genome sequencing and annotation.</title>
        <authorList>
            <consortium name="The Broad Institute Genomics Platform"/>
            <consortium name="The Broad Institute Genome Sequencing Center for Infectious Disease"/>
            <person name="Wu L."/>
            <person name="Ma J."/>
        </authorList>
    </citation>
    <scope>NUCLEOTIDE SEQUENCE [LARGE SCALE GENOMIC DNA]</scope>
    <source>
        <strain evidence="3 4">JCM 14232</strain>
    </source>
</reference>
<dbReference type="EMBL" id="BAAADA010000064">
    <property type="protein sequence ID" value="GAA0480172.1"/>
    <property type="molecule type" value="Genomic_DNA"/>
</dbReference>
<evidence type="ECO:0000256" key="2">
    <source>
        <dbReference type="ARBA" id="ARBA00023002"/>
    </source>
</evidence>
<organism evidence="3 4">
    <name type="scientific">Alkalibacterium indicireducens</name>
    <dbReference type="NCBI Taxonomy" id="398758"/>
    <lineage>
        <taxon>Bacteria</taxon>
        <taxon>Bacillati</taxon>
        <taxon>Bacillota</taxon>
        <taxon>Bacilli</taxon>
        <taxon>Lactobacillales</taxon>
        <taxon>Carnobacteriaceae</taxon>
        <taxon>Alkalibacterium</taxon>
    </lineage>
</organism>
<dbReference type="PANTHER" id="PTHR43180">
    <property type="entry name" value="3-OXOACYL-(ACYL-CARRIER-PROTEIN) REDUCTASE (AFU_ORTHOLOGUE AFUA_6G11210)"/>
    <property type="match status" value="1"/>
</dbReference>
<dbReference type="PANTHER" id="PTHR43180:SF33">
    <property type="entry name" value="15-HYDROXYPROSTAGLANDIN DEHYDROGENASE [NAD(+)]-LIKE"/>
    <property type="match status" value="1"/>
</dbReference>
<sequence length="67" mass="7166">MFDLKGKVAVITGGASGIGLATVEAFLDKGAKVVLSDYNAVDGQKHADRLSVEKHSIPIKKRRKKAM</sequence>
<dbReference type="InterPro" id="IPR002347">
    <property type="entry name" value="SDR_fam"/>
</dbReference>
<keyword evidence="4" id="KW-1185">Reference proteome</keyword>
<keyword evidence="2" id="KW-0560">Oxidoreductase</keyword>
<evidence type="ECO:0000256" key="1">
    <source>
        <dbReference type="ARBA" id="ARBA00006484"/>
    </source>
</evidence>
<dbReference type="Proteomes" id="UP001410648">
    <property type="component" value="Unassembled WGS sequence"/>
</dbReference>
<comment type="caution">
    <text evidence="3">The sequence shown here is derived from an EMBL/GenBank/DDBJ whole genome shotgun (WGS) entry which is preliminary data.</text>
</comment>
<dbReference type="SUPFAM" id="SSF51735">
    <property type="entry name" value="NAD(P)-binding Rossmann-fold domains"/>
    <property type="match status" value="1"/>
</dbReference>
<comment type="similarity">
    <text evidence="1">Belongs to the short-chain dehydrogenases/reductases (SDR) family.</text>
</comment>
<gene>
    <name evidence="3" type="ORF">GCM10008936_07620</name>
</gene>
<proteinExistence type="inferred from homology"/>
<dbReference type="InterPro" id="IPR036291">
    <property type="entry name" value="NAD(P)-bd_dom_sf"/>
</dbReference>
<protein>
    <recommendedName>
        <fullName evidence="5">Short chain dehydrogenase</fullName>
    </recommendedName>
</protein>
<evidence type="ECO:0008006" key="5">
    <source>
        <dbReference type="Google" id="ProtNLM"/>
    </source>
</evidence>
<dbReference type="Gene3D" id="3.40.50.720">
    <property type="entry name" value="NAD(P)-binding Rossmann-like Domain"/>
    <property type="match status" value="1"/>
</dbReference>
<dbReference type="RefSeq" id="WP_346024241.1">
    <property type="nucleotide sequence ID" value="NZ_BAAADA010000064.1"/>
</dbReference>
<name>A0ABN1AMM2_9LACT</name>
<accession>A0ABN1AMM2</accession>
<evidence type="ECO:0000313" key="4">
    <source>
        <dbReference type="Proteomes" id="UP001410648"/>
    </source>
</evidence>